<sequence length="54" mass="6616">MIVRDYKGKLVYFNIDKYSNEKDMYIDLWKITYNVTLPYTEGNENENILKYLKN</sequence>
<organism evidence="1">
    <name type="scientific">viral metagenome</name>
    <dbReference type="NCBI Taxonomy" id="1070528"/>
    <lineage>
        <taxon>unclassified sequences</taxon>
        <taxon>metagenomes</taxon>
        <taxon>organismal metagenomes</taxon>
    </lineage>
</organism>
<dbReference type="AlphaFoldDB" id="A0A6C0BYD8"/>
<evidence type="ECO:0000313" key="1">
    <source>
        <dbReference type="EMBL" id="QHS97455.1"/>
    </source>
</evidence>
<reference evidence="1" key="1">
    <citation type="journal article" date="2020" name="Nature">
        <title>Giant virus diversity and host interactions through global metagenomics.</title>
        <authorList>
            <person name="Schulz F."/>
            <person name="Roux S."/>
            <person name="Paez-Espino D."/>
            <person name="Jungbluth S."/>
            <person name="Walsh D.A."/>
            <person name="Denef V.J."/>
            <person name="McMahon K.D."/>
            <person name="Konstantinidis K.T."/>
            <person name="Eloe-Fadrosh E.A."/>
            <person name="Kyrpides N.C."/>
            <person name="Woyke T."/>
        </authorList>
    </citation>
    <scope>NUCLEOTIDE SEQUENCE</scope>
    <source>
        <strain evidence="1">GVMAG-M-3300020169-51</strain>
    </source>
</reference>
<protein>
    <submittedName>
        <fullName evidence="1">Uncharacterized protein</fullName>
    </submittedName>
</protein>
<accession>A0A6C0BYD8</accession>
<dbReference type="EMBL" id="MN739296">
    <property type="protein sequence ID" value="QHS97455.1"/>
    <property type="molecule type" value="Genomic_DNA"/>
</dbReference>
<name>A0A6C0BYD8_9ZZZZ</name>
<proteinExistence type="predicted"/>